<evidence type="ECO:0000313" key="3">
    <source>
        <dbReference type="EMBL" id="CAB3756602.1"/>
    </source>
</evidence>
<dbReference type="SUPFAM" id="SSF51735">
    <property type="entry name" value="NAD(P)-binding Rossmann-fold domains"/>
    <property type="match status" value="1"/>
</dbReference>
<dbReference type="EMBL" id="CADIKH010000011">
    <property type="protein sequence ID" value="CAB3756602.1"/>
    <property type="molecule type" value="Genomic_DNA"/>
</dbReference>
<dbReference type="AlphaFoldDB" id="A0A6J5DU97"/>
<dbReference type="PANTHER" id="PTHR43639">
    <property type="entry name" value="OXIDOREDUCTASE, SHORT-CHAIN DEHYDROGENASE/REDUCTASE FAMILY (AFU_ORTHOLOGUE AFUA_5G02870)"/>
    <property type="match status" value="1"/>
</dbReference>
<dbReference type="PANTHER" id="PTHR43639:SF1">
    <property type="entry name" value="SHORT-CHAIN DEHYDROGENASE_REDUCTASE FAMILY PROTEIN"/>
    <property type="match status" value="1"/>
</dbReference>
<dbReference type="Proteomes" id="UP000494363">
    <property type="component" value="Unassembled WGS sequence"/>
</dbReference>
<evidence type="ECO:0000256" key="1">
    <source>
        <dbReference type="ARBA" id="ARBA00006484"/>
    </source>
</evidence>
<dbReference type="PRINTS" id="PR00080">
    <property type="entry name" value="SDRFAMILY"/>
</dbReference>
<evidence type="ECO:0000256" key="2">
    <source>
        <dbReference type="ARBA" id="ARBA00023002"/>
    </source>
</evidence>
<dbReference type="CDD" id="cd05233">
    <property type="entry name" value="SDR_c"/>
    <property type="match status" value="1"/>
</dbReference>
<dbReference type="InterPro" id="IPR020904">
    <property type="entry name" value="Sc_DH/Rdtase_CS"/>
</dbReference>
<protein>
    <submittedName>
        <fullName evidence="3">Cyclic-di-GMP-binding biofilm dispersal mediator protein</fullName>
    </submittedName>
</protein>
<reference evidence="3 4" key="1">
    <citation type="submission" date="2020-04" db="EMBL/GenBank/DDBJ databases">
        <authorList>
            <person name="De Canck E."/>
        </authorList>
    </citation>
    <scope>NUCLEOTIDE SEQUENCE [LARGE SCALE GENOMIC DNA]</scope>
    <source>
        <strain evidence="3 4">LMG 29542</strain>
    </source>
</reference>
<gene>
    <name evidence="3" type="primary">bdcA</name>
    <name evidence="3" type="ORF">LMG29542_02907</name>
</gene>
<dbReference type="RefSeq" id="WP_175227145.1">
    <property type="nucleotide sequence ID" value="NZ_CADIKH010000011.1"/>
</dbReference>
<accession>A0A6J5DU97</accession>
<dbReference type="FunFam" id="3.40.50.720:FF:000084">
    <property type="entry name" value="Short-chain dehydrogenase reductase"/>
    <property type="match status" value="1"/>
</dbReference>
<dbReference type="Gene3D" id="3.40.50.720">
    <property type="entry name" value="NAD(P)-binding Rossmann-like Domain"/>
    <property type="match status" value="1"/>
</dbReference>
<organism evidence="3 4">
    <name type="scientific">Paraburkholderia humisilvae</name>
    <dbReference type="NCBI Taxonomy" id="627669"/>
    <lineage>
        <taxon>Bacteria</taxon>
        <taxon>Pseudomonadati</taxon>
        <taxon>Pseudomonadota</taxon>
        <taxon>Betaproteobacteria</taxon>
        <taxon>Burkholderiales</taxon>
        <taxon>Burkholderiaceae</taxon>
        <taxon>Paraburkholderia</taxon>
    </lineage>
</organism>
<dbReference type="GO" id="GO:0016491">
    <property type="term" value="F:oxidoreductase activity"/>
    <property type="evidence" value="ECO:0007669"/>
    <property type="project" value="UniProtKB-KW"/>
</dbReference>
<dbReference type="PROSITE" id="PS00061">
    <property type="entry name" value="ADH_SHORT"/>
    <property type="match status" value="1"/>
</dbReference>
<evidence type="ECO:0000313" key="4">
    <source>
        <dbReference type="Proteomes" id="UP000494363"/>
    </source>
</evidence>
<sequence length="250" mass="26181">MCLSKRKLERRVALVTGGSRGIGAAIARRFASEGAAVAITYSTSAADAHQIVQEIEREGGRAMALHADSCETTAVQSAVSTTASEYGALDILVNNAAMFRIGVIDEFPLSDIERMLAINVRGPLVAIKEALRFMRKGGRIINIGSVTSDYVPIPGVCMYACTKGAITSMTRALARDLGDAGITINNVQPGRIDTEMNPADGPLADLIRGSIALGHYGDPEDIANLVTWLASPEASFVTGASIKVDGGTSA</sequence>
<comment type="similarity">
    <text evidence="1">Belongs to the short-chain dehydrogenases/reductases (SDR) family.</text>
</comment>
<dbReference type="InterPro" id="IPR002347">
    <property type="entry name" value="SDR_fam"/>
</dbReference>
<keyword evidence="4" id="KW-1185">Reference proteome</keyword>
<dbReference type="PRINTS" id="PR00081">
    <property type="entry name" value="GDHRDH"/>
</dbReference>
<dbReference type="InterPro" id="IPR036291">
    <property type="entry name" value="NAD(P)-bd_dom_sf"/>
</dbReference>
<name>A0A6J5DU97_9BURK</name>
<proteinExistence type="inferred from homology"/>
<dbReference type="Pfam" id="PF13561">
    <property type="entry name" value="adh_short_C2"/>
    <property type="match status" value="1"/>
</dbReference>
<keyword evidence="2" id="KW-0560">Oxidoreductase</keyword>